<dbReference type="InterPro" id="IPR001845">
    <property type="entry name" value="HTH_ArsR_DNA-bd_dom"/>
</dbReference>
<evidence type="ECO:0000313" key="6">
    <source>
        <dbReference type="Proteomes" id="UP000182409"/>
    </source>
</evidence>
<dbReference type="InterPro" id="IPR036388">
    <property type="entry name" value="WH-like_DNA-bd_sf"/>
</dbReference>
<evidence type="ECO:0000256" key="3">
    <source>
        <dbReference type="ARBA" id="ARBA00023163"/>
    </source>
</evidence>
<dbReference type="Gene3D" id="1.10.10.10">
    <property type="entry name" value="Winged helix-like DNA-binding domain superfamily/Winged helix DNA-binding domain"/>
    <property type="match status" value="1"/>
</dbReference>
<dbReference type="InterPro" id="IPR011991">
    <property type="entry name" value="ArsR-like_HTH"/>
</dbReference>
<dbReference type="AlphaFoldDB" id="A0A1H4W4G2"/>
<dbReference type="SUPFAM" id="SSF46785">
    <property type="entry name" value="Winged helix' DNA-binding domain"/>
    <property type="match status" value="1"/>
</dbReference>
<dbReference type="EMBL" id="FNSD01000002">
    <property type="protein sequence ID" value="SEC88226.1"/>
    <property type="molecule type" value="Genomic_DNA"/>
</dbReference>
<dbReference type="Proteomes" id="UP000182409">
    <property type="component" value="Unassembled WGS sequence"/>
</dbReference>
<dbReference type="PRINTS" id="PR00778">
    <property type="entry name" value="HTHARSR"/>
</dbReference>
<dbReference type="NCBIfam" id="NF033788">
    <property type="entry name" value="HTH_metalloreg"/>
    <property type="match status" value="1"/>
</dbReference>
<dbReference type="GO" id="GO:0003700">
    <property type="term" value="F:DNA-binding transcription factor activity"/>
    <property type="evidence" value="ECO:0007669"/>
    <property type="project" value="InterPro"/>
</dbReference>
<dbReference type="InterPro" id="IPR036390">
    <property type="entry name" value="WH_DNA-bd_sf"/>
</dbReference>
<evidence type="ECO:0000256" key="1">
    <source>
        <dbReference type="ARBA" id="ARBA00023015"/>
    </source>
</evidence>
<organism evidence="5 6">
    <name type="scientific">Terriglobus roseus</name>
    <dbReference type="NCBI Taxonomy" id="392734"/>
    <lineage>
        <taxon>Bacteria</taxon>
        <taxon>Pseudomonadati</taxon>
        <taxon>Acidobacteriota</taxon>
        <taxon>Terriglobia</taxon>
        <taxon>Terriglobales</taxon>
        <taxon>Acidobacteriaceae</taxon>
        <taxon>Terriglobus</taxon>
    </lineage>
</organism>
<protein>
    <submittedName>
        <fullName evidence="5">Transcriptional regulator, ArsR family</fullName>
    </submittedName>
</protein>
<sequence length="118" mass="13321">MKTTHGMSEKMLDLVARRFRMLGEPYRLRILQELEVGERSVGELVAALDGNQSNVSKHLQVLYDAGLVGRRRDGNSILYGISDPMVFKLCALVCQSEADKKRRDFEELGKPVAARSKR</sequence>
<accession>A0A1H4W4G2</accession>
<name>A0A1H4W4G2_9BACT</name>
<dbReference type="GO" id="GO:0003677">
    <property type="term" value="F:DNA binding"/>
    <property type="evidence" value="ECO:0007669"/>
    <property type="project" value="UniProtKB-KW"/>
</dbReference>
<reference evidence="5 6" key="1">
    <citation type="submission" date="2016-10" db="EMBL/GenBank/DDBJ databases">
        <authorList>
            <person name="de Groot N.N."/>
        </authorList>
    </citation>
    <scope>NUCLEOTIDE SEQUENCE [LARGE SCALE GENOMIC DNA]</scope>
    <source>
        <strain evidence="5 6">AB35.6</strain>
    </source>
</reference>
<keyword evidence="3" id="KW-0804">Transcription</keyword>
<dbReference type="CDD" id="cd00090">
    <property type="entry name" value="HTH_ARSR"/>
    <property type="match status" value="1"/>
</dbReference>
<dbReference type="Pfam" id="PF12840">
    <property type="entry name" value="HTH_20"/>
    <property type="match status" value="1"/>
</dbReference>
<dbReference type="PANTHER" id="PTHR43132">
    <property type="entry name" value="ARSENICAL RESISTANCE OPERON REPRESSOR ARSR-RELATED"/>
    <property type="match status" value="1"/>
</dbReference>
<dbReference type="InterPro" id="IPR051011">
    <property type="entry name" value="Metal_resp_trans_reg"/>
</dbReference>
<evidence type="ECO:0000313" key="5">
    <source>
        <dbReference type="EMBL" id="SEC88226.1"/>
    </source>
</evidence>
<feature type="domain" description="HTH arsR-type" evidence="4">
    <location>
        <begin position="7"/>
        <end position="101"/>
    </location>
</feature>
<dbReference type="SMART" id="SM00418">
    <property type="entry name" value="HTH_ARSR"/>
    <property type="match status" value="1"/>
</dbReference>
<evidence type="ECO:0000256" key="2">
    <source>
        <dbReference type="ARBA" id="ARBA00023125"/>
    </source>
</evidence>
<keyword evidence="1" id="KW-0805">Transcription regulation</keyword>
<gene>
    <name evidence="5" type="ORF">SAMN05443244_4034</name>
</gene>
<proteinExistence type="predicted"/>
<evidence type="ECO:0000259" key="4">
    <source>
        <dbReference type="PROSITE" id="PS50987"/>
    </source>
</evidence>
<dbReference type="PANTHER" id="PTHR43132:SF9">
    <property type="entry name" value="ARSR FAMILY TRANSCRIPTIONAL REGULATORY PROTEIN"/>
    <property type="match status" value="1"/>
</dbReference>
<dbReference type="PROSITE" id="PS50987">
    <property type="entry name" value="HTH_ARSR_2"/>
    <property type="match status" value="1"/>
</dbReference>
<keyword evidence="2" id="KW-0238">DNA-binding</keyword>